<keyword evidence="1" id="KW-0732">Signal</keyword>
<dbReference type="RefSeq" id="WP_343785819.1">
    <property type="nucleotide sequence ID" value="NZ_BAAAFH010000007.1"/>
</dbReference>
<keyword evidence="3" id="KW-1185">Reference proteome</keyword>
<evidence type="ECO:0000256" key="1">
    <source>
        <dbReference type="SAM" id="SignalP"/>
    </source>
</evidence>
<dbReference type="Proteomes" id="UP001501126">
    <property type="component" value="Unassembled WGS sequence"/>
</dbReference>
<feature type="chain" id="PRO_5045193381" description="Secreted protein" evidence="1">
    <location>
        <begin position="27"/>
        <end position="154"/>
    </location>
</feature>
<gene>
    <name evidence="2" type="ORF">GCM10009118_13050</name>
</gene>
<evidence type="ECO:0008006" key="4">
    <source>
        <dbReference type="Google" id="ProtNLM"/>
    </source>
</evidence>
<evidence type="ECO:0000313" key="3">
    <source>
        <dbReference type="Proteomes" id="UP001501126"/>
    </source>
</evidence>
<reference evidence="2 3" key="1">
    <citation type="journal article" date="2019" name="Int. J. Syst. Evol. Microbiol.">
        <title>The Global Catalogue of Microorganisms (GCM) 10K type strain sequencing project: providing services to taxonomists for standard genome sequencing and annotation.</title>
        <authorList>
            <consortium name="The Broad Institute Genomics Platform"/>
            <consortium name="The Broad Institute Genome Sequencing Center for Infectious Disease"/>
            <person name="Wu L."/>
            <person name="Ma J."/>
        </authorList>
    </citation>
    <scope>NUCLEOTIDE SEQUENCE [LARGE SCALE GENOMIC DNA]</scope>
    <source>
        <strain evidence="2 3">JCM 16083</strain>
    </source>
</reference>
<sequence>MKVSFRHRISAVFLAILMLSSSIGVSMDVHFCGGELKSFNFFGEADACEMQEPKKDYNRSCCDSEQIKENQQCEHSSELQNNCCHNETFSIDVSDSFEVDYFTLNLSQSPVYIPLNCHFQLTFSEIKSELNYFHYYHPPPIDQDIQVLYQVFRI</sequence>
<dbReference type="EMBL" id="BAAAFH010000007">
    <property type="protein sequence ID" value="GAA0874897.1"/>
    <property type="molecule type" value="Genomic_DNA"/>
</dbReference>
<organism evidence="2 3">
    <name type="scientific">Wandonia haliotis</name>
    <dbReference type="NCBI Taxonomy" id="574963"/>
    <lineage>
        <taxon>Bacteria</taxon>
        <taxon>Pseudomonadati</taxon>
        <taxon>Bacteroidota</taxon>
        <taxon>Flavobacteriia</taxon>
        <taxon>Flavobacteriales</taxon>
        <taxon>Crocinitomicaceae</taxon>
        <taxon>Wandonia</taxon>
    </lineage>
</organism>
<dbReference type="InterPro" id="IPR058060">
    <property type="entry name" value="HYC_CC_PP"/>
</dbReference>
<protein>
    <recommendedName>
        <fullName evidence="4">Secreted protein</fullName>
    </recommendedName>
</protein>
<proteinExistence type="predicted"/>
<dbReference type="NCBIfam" id="NF047658">
    <property type="entry name" value="HYC_CC_PP"/>
    <property type="match status" value="2"/>
</dbReference>
<evidence type="ECO:0000313" key="2">
    <source>
        <dbReference type="EMBL" id="GAA0874897.1"/>
    </source>
</evidence>
<feature type="signal peptide" evidence="1">
    <location>
        <begin position="1"/>
        <end position="26"/>
    </location>
</feature>
<name>A0ABN1MPX0_9FLAO</name>
<dbReference type="Pfam" id="PF26622">
    <property type="entry name" value="DUF8199"/>
    <property type="match status" value="2"/>
</dbReference>
<accession>A0ABN1MPX0</accession>
<comment type="caution">
    <text evidence="2">The sequence shown here is derived from an EMBL/GenBank/DDBJ whole genome shotgun (WGS) entry which is preliminary data.</text>
</comment>
<dbReference type="InterPro" id="IPR058512">
    <property type="entry name" value="DUF8199"/>
</dbReference>